<dbReference type="PANTHER" id="PTHR33264:SF69">
    <property type="entry name" value="WRKY DOMAIN-CONTAINING PROTEIN"/>
    <property type="match status" value="1"/>
</dbReference>
<gene>
    <name evidence="1" type="ORF">KFK09_019631</name>
</gene>
<reference evidence="1" key="1">
    <citation type="journal article" date="2022" name="Front. Genet.">
        <title>Chromosome-Scale Assembly of the Dendrobium nobile Genome Provides Insights Into the Molecular Mechanism of the Biosynthesis of the Medicinal Active Ingredient of Dendrobium.</title>
        <authorList>
            <person name="Xu Q."/>
            <person name="Niu S.-C."/>
            <person name="Li K.-L."/>
            <person name="Zheng P.-J."/>
            <person name="Zhang X.-J."/>
            <person name="Jia Y."/>
            <person name="Liu Y."/>
            <person name="Niu Y.-X."/>
            <person name="Yu L.-H."/>
            <person name="Chen D.-F."/>
            <person name="Zhang G.-Q."/>
        </authorList>
    </citation>
    <scope>NUCLEOTIDE SEQUENCE</scope>
    <source>
        <tissue evidence="1">Leaf</tissue>
    </source>
</reference>
<dbReference type="OrthoDB" id="695262at2759"/>
<dbReference type="Proteomes" id="UP000829196">
    <property type="component" value="Unassembled WGS sequence"/>
</dbReference>
<comment type="caution">
    <text evidence="1">The sequence shown here is derived from an EMBL/GenBank/DDBJ whole genome shotgun (WGS) entry which is preliminary data.</text>
</comment>
<dbReference type="EMBL" id="JAGYWB010000014">
    <property type="protein sequence ID" value="KAI0498739.1"/>
    <property type="molecule type" value="Genomic_DNA"/>
</dbReference>
<name>A0A8T3AQW8_DENNO</name>
<organism evidence="1 2">
    <name type="scientific">Dendrobium nobile</name>
    <name type="common">Orchid</name>
    <dbReference type="NCBI Taxonomy" id="94219"/>
    <lineage>
        <taxon>Eukaryota</taxon>
        <taxon>Viridiplantae</taxon>
        <taxon>Streptophyta</taxon>
        <taxon>Embryophyta</taxon>
        <taxon>Tracheophyta</taxon>
        <taxon>Spermatophyta</taxon>
        <taxon>Magnoliopsida</taxon>
        <taxon>Liliopsida</taxon>
        <taxon>Asparagales</taxon>
        <taxon>Orchidaceae</taxon>
        <taxon>Epidendroideae</taxon>
        <taxon>Malaxideae</taxon>
        <taxon>Dendrobiinae</taxon>
        <taxon>Dendrobium</taxon>
    </lineage>
</organism>
<keyword evidence="2" id="KW-1185">Reference proteome</keyword>
<protein>
    <recommendedName>
        <fullName evidence="3">Pollen preferential protein</fullName>
    </recommendedName>
</protein>
<proteinExistence type="predicted"/>
<evidence type="ECO:0008006" key="3">
    <source>
        <dbReference type="Google" id="ProtNLM"/>
    </source>
</evidence>
<evidence type="ECO:0000313" key="1">
    <source>
        <dbReference type="EMBL" id="KAI0498739.1"/>
    </source>
</evidence>
<dbReference type="AlphaFoldDB" id="A0A8T3AQW8"/>
<sequence length="182" mass="19999">MVRKIVNPVAESTEADRSDSALVMISAAAPIHQSRCQPVILSKTSKSTARFAECAGRTTAECAAICCCFPCGLLNLLILAAVRLPAGLCYRCFRKNVILQRSKKKKAFLRSESRCDGSVKPRWSAEDAGDLVEFSGMKVLASVEDSQPTRSPAEEVVEMEEKVWSKFHNSGFWRAPSLGEDR</sequence>
<evidence type="ECO:0000313" key="2">
    <source>
        <dbReference type="Proteomes" id="UP000829196"/>
    </source>
</evidence>
<accession>A0A8T3AQW8</accession>
<dbReference type="PANTHER" id="PTHR33264">
    <property type="entry name" value="EXPRESSED PROTEIN"/>
    <property type="match status" value="1"/>
</dbReference>